<evidence type="ECO:0000313" key="3">
    <source>
        <dbReference type="Proteomes" id="UP001212152"/>
    </source>
</evidence>
<reference evidence="2" key="1">
    <citation type="submission" date="2020-05" db="EMBL/GenBank/DDBJ databases">
        <title>Phylogenomic resolution of chytrid fungi.</title>
        <authorList>
            <person name="Stajich J.E."/>
            <person name="Amses K."/>
            <person name="Simmons R."/>
            <person name="Seto K."/>
            <person name="Myers J."/>
            <person name="Bonds A."/>
            <person name="Quandt C.A."/>
            <person name="Barry K."/>
            <person name="Liu P."/>
            <person name="Grigoriev I."/>
            <person name="Longcore J.E."/>
            <person name="James T.Y."/>
        </authorList>
    </citation>
    <scope>NUCLEOTIDE SEQUENCE</scope>
    <source>
        <strain evidence="2">JEL0379</strain>
    </source>
</reference>
<evidence type="ECO:0000256" key="1">
    <source>
        <dbReference type="ARBA" id="ARBA00009207"/>
    </source>
</evidence>
<sequence length="131" mass="15053">MTFSTPEQAAIELLVKTPLDQRPWNEDCETTLTAIATGSEPLGVRWPYVRELIKTRVHRNIVSASLHPSEWDRRREVEEYEQRLGHLLNRSGDETAPVTLQRLCELAVSPAQHYTDLLKYLRGLYCSGSKF</sequence>
<proteinExistence type="inferred from homology"/>
<dbReference type="EMBL" id="JADGJQ010000042">
    <property type="protein sequence ID" value="KAJ3176298.1"/>
    <property type="molecule type" value="Genomic_DNA"/>
</dbReference>
<dbReference type="Proteomes" id="UP001212152">
    <property type="component" value="Unassembled WGS sequence"/>
</dbReference>
<comment type="caution">
    <text evidence="2">The sequence shown here is derived from an EMBL/GenBank/DDBJ whole genome shotgun (WGS) entry which is preliminary data.</text>
</comment>
<comment type="similarity">
    <text evidence="1">Belongs to the PPP4R2 family.</text>
</comment>
<protein>
    <submittedName>
        <fullName evidence="2">Uncharacterized protein</fullName>
    </submittedName>
</protein>
<evidence type="ECO:0000313" key="2">
    <source>
        <dbReference type="EMBL" id="KAJ3176298.1"/>
    </source>
</evidence>
<dbReference type="AlphaFoldDB" id="A0AAD5TH11"/>
<dbReference type="GO" id="GO:0030289">
    <property type="term" value="C:protein phosphatase 4 complex"/>
    <property type="evidence" value="ECO:0007669"/>
    <property type="project" value="InterPro"/>
</dbReference>
<dbReference type="InterPro" id="IPR015267">
    <property type="entry name" value="PPP4R2"/>
</dbReference>
<keyword evidence="3" id="KW-1185">Reference proteome</keyword>
<organism evidence="2 3">
    <name type="scientific">Geranomyces variabilis</name>
    <dbReference type="NCBI Taxonomy" id="109894"/>
    <lineage>
        <taxon>Eukaryota</taxon>
        <taxon>Fungi</taxon>
        <taxon>Fungi incertae sedis</taxon>
        <taxon>Chytridiomycota</taxon>
        <taxon>Chytridiomycota incertae sedis</taxon>
        <taxon>Chytridiomycetes</taxon>
        <taxon>Spizellomycetales</taxon>
        <taxon>Powellomycetaceae</taxon>
        <taxon>Geranomyces</taxon>
    </lineage>
</organism>
<dbReference type="Pfam" id="PF09184">
    <property type="entry name" value="PPP4R2"/>
    <property type="match status" value="1"/>
</dbReference>
<dbReference type="GO" id="GO:0019888">
    <property type="term" value="F:protein phosphatase regulator activity"/>
    <property type="evidence" value="ECO:0007669"/>
    <property type="project" value="InterPro"/>
</dbReference>
<name>A0AAD5TH11_9FUNG</name>
<gene>
    <name evidence="2" type="ORF">HDU87_005340</name>
</gene>
<accession>A0AAD5TH11</accession>